<evidence type="ECO:0000313" key="2">
    <source>
        <dbReference type="Proteomes" id="UP001234216"/>
    </source>
</evidence>
<organism evidence="1 2">
    <name type="scientific">Streptomyces canus</name>
    <dbReference type="NCBI Taxonomy" id="58343"/>
    <lineage>
        <taxon>Bacteria</taxon>
        <taxon>Bacillati</taxon>
        <taxon>Actinomycetota</taxon>
        <taxon>Actinomycetes</taxon>
        <taxon>Kitasatosporales</taxon>
        <taxon>Streptomycetaceae</taxon>
        <taxon>Streptomyces</taxon>
        <taxon>Streptomyces aurantiacus group</taxon>
    </lineage>
</organism>
<comment type="caution">
    <text evidence="1">The sequence shown here is derived from an EMBL/GenBank/DDBJ whole genome shotgun (WGS) entry which is preliminary data.</text>
</comment>
<dbReference type="AlphaFoldDB" id="A0AAW8F498"/>
<accession>A0AAW8F498</accession>
<proteinExistence type="predicted"/>
<reference evidence="1" key="1">
    <citation type="submission" date="2023-07" db="EMBL/GenBank/DDBJ databases">
        <title>Comparative genomics of wheat-associated soil bacteria to identify genetic determinants of phenazine resistance.</title>
        <authorList>
            <person name="Mouncey N."/>
        </authorList>
    </citation>
    <scope>NUCLEOTIDE SEQUENCE</scope>
    <source>
        <strain evidence="1">V4I22</strain>
    </source>
</reference>
<name>A0AAW8F498_9ACTN</name>
<dbReference type="RefSeq" id="WP_306972468.1">
    <property type="nucleotide sequence ID" value="NZ_JAUSZV010000005.1"/>
</dbReference>
<sequence>MWKAPVNTHEALPYIVDAARRDGYLGLMVILARTAEARSLHEELSRDWTSIHDVTGHRIAVLCPDPYFVDDPEETPYYAGVDDRIARFWNNLTLDDCVDFTHTNVLTPHNVWGGVPVARPPYPKDVQHAAWTEAVSRCAAFFGIAEMRLPAVLVLCLRERGDVLIQLRPETSLYKLCKKIASHPGYSPEDAIQLQEWARLTDLVERFPRRRREGYEWRKADDSPRSMARLLDVEAVRKQIDGLRHHMAQVVHVDPNAHRAWSQSLEELIRTDAAEETAQARLSEIVCEVREHPRKVDWRRLDHKVRKVQLALRKAADPPEKFHYVPESQEEKTEREAELAALQAELAQRERWLDSRPGLAEACRQAALDEIGPCAVESLELSEYIGLRRGYSAERIQAIRPTGPAPASKDAGRHVGAGITARTDNDLSGVVHGPAVQAGRMGDVHVHVHGRRRPPGTEQVTWLQRLWTWRRRRD</sequence>
<dbReference type="EMBL" id="JAUSZV010000005">
    <property type="protein sequence ID" value="MDQ0904969.1"/>
    <property type="molecule type" value="Genomic_DNA"/>
</dbReference>
<protein>
    <submittedName>
        <fullName evidence="1">Uncharacterized protein</fullName>
    </submittedName>
</protein>
<dbReference type="Proteomes" id="UP001234216">
    <property type="component" value="Unassembled WGS sequence"/>
</dbReference>
<evidence type="ECO:0000313" key="1">
    <source>
        <dbReference type="EMBL" id="MDQ0904969.1"/>
    </source>
</evidence>
<gene>
    <name evidence="1" type="ORF">QFZ22_000954</name>
</gene>